<evidence type="ECO:0000313" key="2">
    <source>
        <dbReference type="EMBL" id="MCI68396.1"/>
    </source>
</evidence>
<dbReference type="Proteomes" id="UP000265520">
    <property type="component" value="Unassembled WGS sequence"/>
</dbReference>
<reference evidence="2 3" key="1">
    <citation type="journal article" date="2018" name="Front. Plant Sci.">
        <title>Red Clover (Trifolium pratense) and Zigzag Clover (T. medium) - A Picture of Genomic Similarities and Differences.</title>
        <authorList>
            <person name="Dluhosova J."/>
            <person name="Istvanek J."/>
            <person name="Nedelnik J."/>
            <person name="Repkova J."/>
        </authorList>
    </citation>
    <scope>NUCLEOTIDE SEQUENCE [LARGE SCALE GENOMIC DNA]</scope>
    <source>
        <strain evidence="3">cv. 10/8</strain>
        <tissue evidence="2">Leaf</tissue>
    </source>
</reference>
<keyword evidence="3" id="KW-1185">Reference proteome</keyword>
<name>A0A392U7N6_9FABA</name>
<organism evidence="2 3">
    <name type="scientific">Trifolium medium</name>
    <dbReference type="NCBI Taxonomy" id="97028"/>
    <lineage>
        <taxon>Eukaryota</taxon>
        <taxon>Viridiplantae</taxon>
        <taxon>Streptophyta</taxon>
        <taxon>Embryophyta</taxon>
        <taxon>Tracheophyta</taxon>
        <taxon>Spermatophyta</taxon>
        <taxon>Magnoliopsida</taxon>
        <taxon>eudicotyledons</taxon>
        <taxon>Gunneridae</taxon>
        <taxon>Pentapetalae</taxon>
        <taxon>rosids</taxon>
        <taxon>fabids</taxon>
        <taxon>Fabales</taxon>
        <taxon>Fabaceae</taxon>
        <taxon>Papilionoideae</taxon>
        <taxon>50 kb inversion clade</taxon>
        <taxon>NPAAA clade</taxon>
        <taxon>Hologalegina</taxon>
        <taxon>IRL clade</taxon>
        <taxon>Trifolieae</taxon>
        <taxon>Trifolium</taxon>
    </lineage>
</organism>
<protein>
    <submittedName>
        <fullName evidence="2">Uncharacterized protein</fullName>
    </submittedName>
</protein>
<feature type="region of interest" description="Disordered" evidence="1">
    <location>
        <begin position="1"/>
        <end position="27"/>
    </location>
</feature>
<evidence type="ECO:0000313" key="3">
    <source>
        <dbReference type="Proteomes" id="UP000265520"/>
    </source>
</evidence>
<dbReference type="EMBL" id="LXQA010735870">
    <property type="protein sequence ID" value="MCI68396.1"/>
    <property type="molecule type" value="Genomic_DNA"/>
</dbReference>
<feature type="non-terminal residue" evidence="2">
    <location>
        <position position="65"/>
    </location>
</feature>
<comment type="caution">
    <text evidence="2">The sequence shown here is derived from an EMBL/GenBank/DDBJ whole genome shotgun (WGS) entry which is preliminary data.</text>
</comment>
<proteinExistence type="predicted"/>
<evidence type="ECO:0000256" key="1">
    <source>
        <dbReference type="SAM" id="MobiDB-lite"/>
    </source>
</evidence>
<feature type="compositionally biased region" description="Low complexity" evidence="1">
    <location>
        <begin position="47"/>
        <end position="59"/>
    </location>
</feature>
<dbReference type="AlphaFoldDB" id="A0A392U7N6"/>
<sequence>MKTCDKSSSSSSESESSDSECGEVVDMNTFRGTSVGVATKPVEELELQPPASPALLPQQTTIGGE</sequence>
<accession>A0A392U7N6</accession>
<feature type="region of interest" description="Disordered" evidence="1">
    <location>
        <begin position="44"/>
        <end position="65"/>
    </location>
</feature>